<feature type="transmembrane region" description="Helical" evidence="1">
    <location>
        <begin position="65"/>
        <end position="84"/>
    </location>
</feature>
<feature type="transmembrane region" description="Helical" evidence="1">
    <location>
        <begin position="25"/>
        <end position="44"/>
    </location>
</feature>
<sequence>MFPMAFIYVLYCAFDFDQNVKDNSGWLSIASMGVLIAVILAIVNKRYLEYDLSFKNNRMKLLRRVQIYLVIPLSIALLVHLQLIPLEIVFSNIATSDKSVNFKVIAELAFMSYFIFLLTMLPGVIYLKMNPQHKFSKRISYSFIASLMLLLIISTQITVLPVIFTHSVIKLSGISDFKIHSYIIKTSEYPEEFFSNAAWDKKNIKPGDYYSVQAVSMFTTNQFILLCPKDIIKFYRESWKFELLNVDFDINTRKKLQEEAAYCVPISAISVKRWDMPLQGSKPSS</sequence>
<keyword evidence="1" id="KW-0472">Membrane</keyword>
<keyword evidence="1" id="KW-0812">Transmembrane</keyword>
<geneLocation type="plasmid" evidence="2">
    <name>pRCS57</name>
</geneLocation>
<dbReference type="AlphaFoldDB" id="A0A193QDZ8"/>
<organism evidence="2">
    <name type="scientific">Escherichia coli</name>
    <dbReference type="NCBI Taxonomy" id="562"/>
    <lineage>
        <taxon>Bacteria</taxon>
        <taxon>Pseudomonadati</taxon>
        <taxon>Pseudomonadota</taxon>
        <taxon>Gammaproteobacteria</taxon>
        <taxon>Enterobacterales</taxon>
        <taxon>Enterobacteriaceae</taxon>
        <taxon>Escherichia</taxon>
    </lineage>
</organism>
<evidence type="ECO:0000256" key="1">
    <source>
        <dbReference type="SAM" id="Phobius"/>
    </source>
</evidence>
<protein>
    <submittedName>
        <fullName evidence="2">Uncharacterized protein</fullName>
    </submittedName>
</protein>
<dbReference type="RefSeq" id="WP_252382615.1">
    <property type="nucleotide sequence ID" value="NZ_JBJLXK010000108.1"/>
</dbReference>
<gene>
    <name evidence="2" type="ORF">RCS57_p0120</name>
</gene>
<reference evidence="2" key="2">
    <citation type="submission" date="2016-06" db="EMBL/GenBank/DDBJ databases">
        <title>Distribution and role of the arginine deiminase operon among extended- spectrum beta-lactamases encoding strains of Escherichia coli.</title>
        <authorList>
            <person name="Billard-Pomares T."/>
            <person name="Castellanos M."/>
            <person name="Magdoud F."/>
            <person name="Bleibtreu A."/>
            <person name="Fouteaud S."/>
            <person name="Barbe V."/>
            <person name="Roche D."/>
            <person name="Cruveiller S."/>
            <person name="Medigue C."/>
            <person name="Pognard D."/>
            <person name="Dion S."/>
            <person name="Rigal O."/>
            <person name="Picard B."/>
            <person name="Clermont O."/>
            <person name="Denamur E."/>
            <person name="and Branger C."/>
        </authorList>
    </citation>
    <scope>NUCLEOTIDE SEQUENCE [LARGE SCALE GENOMIC DNA]</scope>
    <source>
        <strain evidence="2">690</strain>
        <plasmid evidence="2">pRCS57</plasmid>
    </source>
</reference>
<reference evidence="2" key="1">
    <citation type="submission" date="2015-04" db="EMBL/GenBank/DDBJ databases">
        <authorList>
            <person name="Syromyatnikov M.Y."/>
            <person name="Popov V.N."/>
        </authorList>
    </citation>
    <scope>NUCLEOTIDE SEQUENCE</scope>
    <source>
        <strain evidence="2">690</strain>
        <plasmid evidence="2">pRCS57</plasmid>
    </source>
</reference>
<keyword evidence="1" id="KW-1133">Transmembrane helix</keyword>
<proteinExistence type="predicted"/>
<accession>A0A193QDZ8</accession>
<name>A0A193QDZ8_ECOLX</name>
<keyword evidence="2" id="KW-0614">Plasmid</keyword>
<dbReference type="EMBL" id="LO017738">
    <property type="protein sequence ID" value="CRH08824.1"/>
    <property type="molecule type" value="Genomic_DNA"/>
</dbReference>
<feature type="transmembrane region" description="Helical" evidence="1">
    <location>
        <begin position="139"/>
        <end position="164"/>
    </location>
</feature>
<evidence type="ECO:0000313" key="2">
    <source>
        <dbReference type="EMBL" id="CRH08824.1"/>
    </source>
</evidence>
<feature type="transmembrane region" description="Helical" evidence="1">
    <location>
        <begin position="104"/>
        <end position="127"/>
    </location>
</feature>